<comment type="similarity">
    <text evidence="1">Belongs to the PC-esterase family. TBL subfamily.</text>
</comment>
<feature type="transmembrane region" description="Helical" evidence="2">
    <location>
        <begin position="20"/>
        <end position="44"/>
    </location>
</feature>
<feature type="domain" description="Trichome birefringence-like C-terminal" evidence="3">
    <location>
        <begin position="233"/>
        <end position="484"/>
    </location>
</feature>
<feature type="transmembrane region" description="Helical" evidence="2">
    <location>
        <begin position="65"/>
        <end position="85"/>
    </location>
</feature>
<reference evidence="4 5" key="1">
    <citation type="journal article" date="2018" name="BMC Genomics">
        <title>Genomic comparison of Trypanosoma conorhini and Trypanosoma rangeli to Trypanosoma cruzi strains of high and low virulence.</title>
        <authorList>
            <person name="Bradwell K.R."/>
            <person name="Koparde V.N."/>
            <person name="Matveyev A.V."/>
            <person name="Serrano M.G."/>
            <person name="Alves J.M."/>
            <person name="Parikh H."/>
            <person name="Huang B."/>
            <person name="Lee V."/>
            <person name="Espinosa-Alvarez O."/>
            <person name="Ortiz P.A."/>
            <person name="Costa-Martins A.G."/>
            <person name="Teixeira M.M."/>
            <person name="Buck G.A."/>
        </authorList>
    </citation>
    <scope>NUCLEOTIDE SEQUENCE [LARGE SCALE GENOMIC DNA]</scope>
    <source>
        <strain evidence="4 5">AM80</strain>
    </source>
</reference>
<keyword evidence="2" id="KW-0812">Transmembrane</keyword>
<dbReference type="PANTHER" id="PTHR32285:SF48">
    <property type="entry name" value="PROTEIN TRICHOME BIREFRINGENCE-LIKE 19"/>
    <property type="match status" value="1"/>
</dbReference>
<dbReference type="RefSeq" id="XP_029236499.1">
    <property type="nucleotide sequence ID" value="XM_029383724.1"/>
</dbReference>
<keyword evidence="5" id="KW-1185">Reference proteome</keyword>
<evidence type="ECO:0000313" key="4">
    <source>
        <dbReference type="EMBL" id="RNF01718.1"/>
    </source>
</evidence>
<dbReference type="InterPro" id="IPR029962">
    <property type="entry name" value="TBL"/>
</dbReference>
<sequence>MENCEGLQALSLLPTLPSTSFIAAFAVVTILHSPRAFAVGVFFWPTGKVPTMRERGSYLRRLHPTLLLLAAAATALFVLLLRGYVGEVGEEVRPMLSPPPLLTAASQARNTTLYQPLQPEEVEGVLSGNIVDFISPRGPHKGQEQPHFDYADGPRRYHNPYHPMRRTLSPCRRHLYTKGRWVYNNSLGPRYLSRGKVLGCCERGFRKTFGANGVRKETQYVWVPDACELVPWDEELFCRSLRGRSIMMVGDSLTDHWHASLYYLLGGVGDIYESEGTSRSRHRCRGHAICQRYYPERVKDPVKIFFLTNQFLEMRHYAFRNFLWWKDIHRYPILILNSGSWMVQPSNERRKVSDEQYYRLMRRAASVIRYLYKGTVIWRTSFRGHPFCWKYSEPLTTPLTLDAYKVEKYKKYRWFAIPDRNAYTKALWEDMGAHILDVAPMTDLMPLGHMGKYHPKYEAMNATDCLHYCSPGAAYDQWSTLLMNLLSGNIVD</sequence>
<dbReference type="PANTHER" id="PTHR32285">
    <property type="entry name" value="PROTEIN TRICHOME BIREFRINGENCE-LIKE 9-RELATED"/>
    <property type="match status" value="1"/>
</dbReference>
<proteinExistence type="inferred from homology"/>
<comment type="caution">
    <text evidence="4">The sequence shown here is derived from an EMBL/GenBank/DDBJ whole genome shotgun (WGS) entry which is preliminary data.</text>
</comment>
<dbReference type="EMBL" id="MKGL01000262">
    <property type="protein sequence ID" value="RNF01718.1"/>
    <property type="molecule type" value="Genomic_DNA"/>
</dbReference>
<dbReference type="OMA" id="GHANCTT"/>
<dbReference type="GO" id="GO:0016413">
    <property type="term" value="F:O-acetyltransferase activity"/>
    <property type="evidence" value="ECO:0007669"/>
    <property type="project" value="InterPro"/>
</dbReference>
<dbReference type="OrthoDB" id="242361at2759"/>
<evidence type="ECO:0000256" key="2">
    <source>
        <dbReference type="SAM" id="Phobius"/>
    </source>
</evidence>
<name>A0A3R7NF11_TRYRA</name>
<keyword evidence="2" id="KW-0472">Membrane</keyword>
<keyword evidence="2" id="KW-1133">Transmembrane helix</keyword>
<dbReference type="GeneID" id="40330835"/>
<evidence type="ECO:0000256" key="1">
    <source>
        <dbReference type="ARBA" id="ARBA00007727"/>
    </source>
</evidence>
<dbReference type="Proteomes" id="UP000283634">
    <property type="component" value="Unassembled WGS sequence"/>
</dbReference>
<evidence type="ECO:0000313" key="5">
    <source>
        <dbReference type="Proteomes" id="UP000283634"/>
    </source>
</evidence>
<evidence type="ECO:0000259" key="3">
    <source>
        <dbReference type="Pfam" id="PF13839"/>
    </source>
</evidence>
<gene>
    <name evidence="4" type="ORF">TraAM80_06902</name>
</gene>
<dbReference type="AlphaFoldDB" id="A0A3R7NF11"/>
<dbReference type="InterPro" id="IPR026057">
    <property type="entry name" value="TBL_C"/>
</dbReference>
<dbReference type="Pfam" id="PF13839">
    <property type="entry name" value="PC-Esterase"/>
    <property type="match status" value="1"/>
</dbReference>
<organism evidence="4 5">
    <name type="scientific">Trypanosoma rangeli</name>
    <dbReference type="NCBI Taxonomy" id="5698"/>
    <lineage>
        <taxon>Eukaryota</taxon>
        <taxon>Discoba</taxon>
        <taxon>Euglenozoa</taxon>
        <taxon>Kinetoplastea</taxon>
        <taxon>Metakinetoplastina</taxon>
        <taxon>Trypanosomatida</taxon>
        <taxon>Trypanosomatidae</taxon>
        <taxon>Trypanosoma</taxon>
        <taxon>Herpetosoma</taxon>
    </lineage>
</organism>
<accession>A0A3R7NF11</accession>
<protein>
    <submittedName>
        <fullName evidence="4">Putative endo-beta-N-acetylglucosaminidase</fullName>
    </submittedName>
</protein>